<dbReference type="Proteomes" id="UP001217178">
    <property type="component" value="Unassembled WGS sequence"/>
</dbReference>
<reference evidence="1 2" key="1">
    <citation type="submission" date="2023-02" db="EMBL/GenBank/DDBJ databases">
        <title>Entomopathogenic bacteria.</title>
        <authorList>
            <person name="Machado R.A."/>
        </authorList>
    </citation>
    <scope>NUCLEOTIDE SEQUENCE [LARGE SCALE GENOMIC DNA]</scope>
    <source>
        <strain evidence="1 2">XENO-10</strain>
    </source>
</reference>
<proteinExistence type="predicted"/>
<gene>
    <name evidence="1" type="ORF">PSI23_22025</name>
</gene>
<name>A0ABT5LL75_9GAMM</name>
<evidence type="ECO:0000313" key="2">
    <source>
        <dbReference type="Proteomes" id="UP001217178"/>
    </source>
</evidence>
<protein>
    <submittedName>
        <fullName evidence="1">Uncharacterized protein</fullName>
    </submittedName>
</protein>
<accession>A0ABT5LL75</accession>
<comment type="caution">
    <text evidence="1">The sequence shown here is derived from an EMBL/GenBank/DDBJ whole genome shotgun (WGS) entry which is preliminary data.</text>
</comment>
<keyword evidence="2" id="KW-1185">Reference proteome</keyword>
<dbReference type="EMBL" id="JAQRFI010000234">
    <property type="protein sequence ID" value="MDC9591872.1"/>
    <property type="molecule type" value="Genomic_DNA"/>
</dbReference>
<dbReference type="RefSeq" id="WP_273557046.1">
    <property type="nucleotide sequence ID" value="NZ_JAQRFI010000234.1"/>
</dbReference>
<feature type="non-terminal residue" evidence="1">
    <location>
        <position position="1"/>
    </location>
</feature>
<evidence type="ECO:0000313" key="1">
    <source>
        <dbReference type="EMBL" id="MDC9591872.1"/>
    </source>
</evidence>
<sequence length="110" mass="12604">FTLVRLATTASIPGATMSLPPPGRSSAYRAITAVVLDWYIGSKNNNYPESVRKKYASSWDMYCKHYPHLTKQLLLSENDVTSIAPDVEWKEVFDRYPEDYSYAIETKITY</sequence>
<organism evidence="1 2">
    <name type="scientific">Xenorhabdus yunnanensis</name>
    <dbReference type="NCBI Taxonomy" id="3025878"/>
    <lineage>
        <taxon>Bacteria</taxon>
        <taxon>Pseudomonadati</taxon>
        <taxon>Pseudomonadota</taxon>
        <taxon>Gammaproteobacteria</taxon>
        <taxon>Enterobacterales</taxon>
        <taxon>Morganellaceae</taxon>
        <taxon>Xenorhabdus</taxon>
    </lineage>
</organism>